<accession>A0AC35U4M5</accession>
<dbReference type="WBParaSite" id="RSKR_0000721200.1">
    <property type="protein sequence ID" value="RSKR_0000721200.1"/>
    <property type="gene ID" value="RSKR_0000721200"/>
</dbReference>
<evidence type="ECO:0000313" key="2">
    <source>
        <dbReference type="WBParaSite" id="RSKR_0000721200.1"/>
    </source>
</evidence>
<protein>
    <submittedName>
        <fullName evidence="2">TOG domain-containing protein</fullName>
    </submittedName>
</protein>
<reference evidence="2" key="1">
    <citation type="submission" date="2016-11" db="UniProtKB">
        <authorList>
            <consortium name="WormBaseParasite"/>
        </authorList>
    </citation>
    <scope>IDENTIFICATION</scope>
    <source>
        <strain evidence="2">KR3021</strain>
    </source>
</reference>
<organism evidence="1 2">
    <name type="scientific">Rhabditophanes sp. KR3021</name>
    <dbReference type="NCBI Taxonomy" id="114890"/>
    <lineage>
        <taxon>Eukaryota</taxon>
        <taxon>Metazoa</taxon>
        <taxon>Ecdysozoa</taxon>
        <taxon>Nematoda</taxon>
        <taxon>Chromadorea</taxon>
        <taxon>Rhabditida</taxon>
        <taxon>Tylenchina</taxon>
        <taxon>Panagrolaimomorpha</taxon>
        <taxon>Strongyloidoidea</taxon>
        <taxon>Alloionematidae</taxon>
        <taxon>Rhabditophanes</taxon>
    </lineage>
</organism>
<dbReference type="Proteomes" id="UP000095286">
    <property type="component" value="Unplaced"/>
</dbReference>
<proteinExistence type="predicted"/>
<name>A0AC35U4M5_9BILA</name>
<evidence type="ECO:0000313" key="1">
    <source>
        <dbReference type="Proteomes" id="UP000095286"/>
    </source>
</evidence>
<sequence length="1016" mass="113164">MNATTLPKKFVKEVSVGLVKITGEADPEARDAACAALGSIMRIIGEKGINNLVGDVSNDKIKMAKIKEACDGMIEVNGPAAVISAQPVAKSVSETKKAPAKKVPAKKVLRTKKEITDTEEESDAEPEKPLPKKASSKKVGKENVNPEDKKDEVIKKVASKKVAVEEEEEEKPAEVHLVENSNKNQRFVDESKLRLLKWNFDIPQAEHIQQLQMLIKDVTSPELFSQLYNKDFKAQLSGVEVLMTLPSRTAIINNSDLILKWITLRILETNPTVMLKVMKLASFVIKCYLEENKQLKDVELNSFMPYLLLKTGETKEPIRNAVKQLVFVVAELTSQAKVYPFLIDALKTKNSRMKAECLTIISDFLDLSYEEISAVPAVFSASFKAIATAISDRDNNVRTSALNCFVAAYRSIGQDVYKLAGKISDKDKGYLDERIKRSGVAMTSQVTGKGGSIITKLPETPVLKRSENFNDTMDTVIIPYDRREEVSDYKAPSLLSSVSVAGGDYQYIDIDEEFPDLLVPVAATEPLIEFGDRNVIFPVMEDKLLPTIGARTKPQLDVNLYKNELLVLDTTMRKIGTCDLKFILDGVKEIHVFACDNSQIPFIVMQSKADELITILADALGFLVGDFFKKGLASEEVVEITKTLCNAIVRLLNQPPMVEFLGIPTIDYFFESVLSHVAQQQLTVMSEFKNSIVSLLNHFVVKLTENCNYNSVMEALTRTMSRHTDGQTADKIFALVRKCMDKLVSLTAKKKEEIDVGKCINCLTRIYDLFQDTSSKQFETQFLAIKSHIQRLVIADRDKVKEAVEKHGRESKVKTWIYAGKCVEKSAAVCDQDLVNMIQEFTNMSAGEVIKKVSSAPVMSVVWDAFWESGKAFDESILNSVLVNIEKTNPYLLSSLDGQIKEARAILEAGGTKKWSVDILLKNCIILKGDRLKSLLDRSDRAFKKLRSIQLKSVPVGTTHSMPSIGPGYLDGRRAIAPDSLRPTAAESVPIIRKPRRLTTADRTALQEQLNSIRRP</sequence>